<reference evidence="1 2" key="1">
    <citation type="submission" date="2021-11" db="EMBL/GenBank/DDBJ databases">
        <title>Genomic of Niabella pedocola.</title>
        <authorList>
            <person name="Wu T."/>
        </authorList>
    </citation>
    <scope>NUCLEOTIDE SEQUENCE [LARGE SCALE GENOMIC DNA]</scope>
    <source>
        <strain evidence="1 2">JCM 31011</strain>
    </source>
</reference>
<gene>
    <name evidence="1" type="ORF">LQ567_11570</name>
</gene>
<dbReference type="PANTHER" id="PTHR33639:SF2">
    <property type="entry name" value="DUF393 DOMAIN-CONTAINING PROTEIN"/>
    <property type="match status" value="1"/>
</dbReference>
<evidence type="ECO:0000313" key="2">
    <source>
        <dbReference type="Proteomes" id="UP001199816"/>
    </source>
</evidence>
<dbReference type="RefSeq" id="WP_231004666.1">
    <property type="nucleotide sequence ID" value="NZ_JAJNEC010000005.1"/>
</dbReference>
<comment type="caution">
    <text evidence="1">The sequence shown here is derived from an EMBL/GenBank/DDBJ whole genome shotgun (WGS) entry which is preliminary data.</text>
</comment>
<sequence length="133" mass="15204">MQVPAPVILFDGVCNLCNRAVLFIIKHDPRDRFRFAALQSAAGIQLTQQYGIPQSYGSVVLIENGRAYLRSAAALRIARRLNGAWPLLYICMLVPAFIRDRLYNWVARNRYRWFGSAGQCMRPTARLQAKFLE</sequence>
<dbReference type="Pfam" id="PF04134">
    <property type="entry name" value="DCC1-like"/>
    <property type="match status" value="1"/>
</dbReference>
<proteinExistence type="predicted"/>
<keyword evidence="2" id="KW-1185">Reference proteome</keyword>
<dbReference type="Proteomes" id="UP001199816">
    <property type="component" value="Unassembled WGS sequence"/>
</dbReference>
<dbReference type="PANTHER" id="PTHR33639">
    <property type="entry name" value="THIOL-DISULFIDE OXIDOREDUCTASE DCC"/>
    <property type="match status" value="1"/>
</dbReference>
<evidence type="ECO:0000313" key="1">
    <source>
        <dbReference type="EMBL" id="MCD2423403.1"/>
    </source>
</evidence>
<accession>A0ABS8PQP3</accession>
<dbReference type="InterPro" id="IPR007263">
    <property type="entry name" value="DCC1-like"/>
</dbReference>
<name>A0ABS8PQP3_9BACT</name>
<organism evidence="1 2">
    <name type="scientific">Niabella pedocola</name>
    <dbReference type="NCBI Taxonomy" id="1752077"/>
    <lineage>
        <taxon>Bacteria</taxon>
        <taxon>Pseudomonadati</taxon>
        <taxon>Bacteroidota</taxon>
        <taxon>Chitinophagia</taxon>
        <taxon>Chitinophagales</taxon>
        <taxon>Chitinophagaceae</taxon>
        <taxon>Niabella</taxon>
    </lineage>
</organism>
<dbReference type="InterPro" id="IPR052927">
    <property type="entry name" value="DCC_oxidoreductase"/>
</dbReference>
<protein>
    <submittedName>
        <fullName evidence="1">DCC1-like thiol-disulfide oxidoreductase family protein</fullName>
    </submittedName>
</protein>
<dbReference type="EMBL" id="JAJNEC010000005">
    <property type="protein sequence ID" value="MCD2423403.1"/>
    <property type="molecule type" value="Genomic_DNA"/>
</dbReference>